<reference evidence="1 2" key="1">
    <citation type="submission" date="2023-03" db="EMBL/GenBank/DDBJ databases">
        <title>High recombination rates correlate with genetic variation in Cardiocondyla obscurior ants.</title>
        <authorList>
            <person name="Errbii M."/>
        </authorList>
    </citation>
    <scope>NUCLEOTIDE SEQUENCE [LARGE SCALE GENOMIC DNA]</scope>
    <source>
        <strain evidence="1">Alpha-2009</strain>
        <tissue evidence="1">Whole body</tissue>
    </source>
</reference>
<gene>
    <name evidence="1" type="ORF">PUN28_002543</name>
</gene>
<protein>
    <submittedName>
        <fullName evidence="1">Uncharacterized protein</fullName>
    </submittedName>
</protein>
<proteinExistence type="predicted"/>
<comment type="caution">
    <text evidence="1">The sequence shown here is derived from an EMBL/GenBank/DDBJ whole genome shotgun (WGS) entry which is preliminary data.</text>
</comment>
<evidence type="ECO:0000313" key="2">
    <source>
        <dbReference type="Proteomes" id="UP001430953"/>
    </source>
</evidence>
<dbReference type="AlphaFoldDB" id="A0AAW2GV11"/>
<dbReference type="EMBL" id="JADYXP020000002">
    <property type="protein sequence ID" value="KAL0131013.1"/>
    <property type="molecule type" value="Genomic_DNA"/>
</dbReference>
<name>A0AAW2GV11_9HYME</name>
<evidence type="ECO:0000313" key="1">
    <source>
        <dbReference type="EMBL" id="KAL0131013.1"/>
    </source>
</evidence>
<accession>A0AAW2GV11</accession>
<keyword evidence="2" id="KW-1185">Reference proteome</keyword>
<sequence length="143" mass="16945">MSVKDTLRRATWFPREPLLAATIKSAGLKNFYIFPFLRKLIYKDTNPLMYHFFLRREANILVQLFVISHQQEFPSRISLRLPAKDHRADRASAHAFSYLLPLCRPTLIFAYELPDSPRHLRWLQVIHLPTQKPPFTPLRKISY</sequence>
<dbReference type="Proteomes" id="UP001430953">
    <property type="component" value="Unassembled WGS sequence"/>
</dbReference>
<organism evidence="1 2">
    <name type="scientific">Cardiocondyla obscurior</name>
    <dbReference type="NCBI Taxonomy" id="286306"/>
    <lineage>
        <taxon>Eukaryota</taxon>
        <taxon>Metazoa</taxon>
        <taxon>Ecdysozoa</taxon>
        <taxon>Arthropoda</taxon>
        <taxon>Hexapoda</taxon>
        <taxon>Insecta</taxon>
        <taxon>Pterygota</taxon>
        <taxon>Neoptera</taxon>
        <taxon>Endopterygota</taxon>
        <taxon>Hymenoptera</taxon>
        <taxon>Apocrita</taxon>
        <taxon>Aculeata</taxon>
        <taxon>Formicoidea</taxon>
        <taxon>Formicidae</taxon>
        <taxon>Myrmicinae</taxon>
        <taxon>Cardiocondyla</taxon>
    </lineage>
</organism>